<dbReference type="Proteomes" id="UP000831786">
    <property type="component" value="Chromosome"/>
</dbReference>
<feature type="transmembrane region" description="Helical" evidence="1">
    <location>
        <begin position="114"/>
        <end position="134"/>
    </location>
</feature>
<evidence type="ECO:0000313" key="2">
    <source>
        <dbReference type="EMBL" id="UOQ57001.1"/>
    </source>
</evidence>
<keyword evidence="1" id="KW-1133">Transmembrane helix</keyword>
<dbReference type="RefSeq" id="WP_244727579.1">
    <property type="nucleotide sequence ID" value="NZ_CP095045.1"/>
</dbReference>
<keyword evidence="3" id="KW-1185">Reference proteome</keyword>
<proteinExistence type="predicted"/>
<feature type="transmembrane region" description="Helical" evidence="1">
    <location>
        <begin position="21"/>
        <end position="40"/>
    </location>
</feature>
<feature type="transmembrane region" description="Helical" evidence="1">
    <location>
        <begin position="83"/>
        <end position="108"/>
    </location>
</feature>
<protein>
    <recommendedName>
        <fullName evidence="4">Integral membrane protein</fullName>
    </recommendedName>
</protein>
<feature type="transmembrane region" description="Helical" evidence="1">
    <location>
        <begin position="146"/>
        <end position="166"/>
    </location>
</feature>
<evidence type="ECO:0000256" key="1">
    <source>
        <dbReference type="SAM" id="Phobius"/>
    </source>
</evidence>
<gene>
    <name evidence="2" type="ORF">MUN78_15255</name>
</gene>
<evidence type="ECO:0000313" key="3">
    <source>
        <dbReference type="Proteomes" id="UP000831786"/>
    </source>
</evidence>
<name>A0ABY4FL67_9MICO</name>
<organism evidence="2 3">
    <name type="scientific">Leucobacter allii</name>
    <dbReference type="NCBI Taxonomy" id="2932247"/>
    <lineage>
        <taxon>Bacteria</taxon>
        <taxon>Bacillati</taxon>
        <taxon>Actinomycetota</taxon>
        <taxon>Actinomycetes</taxon>
        <taxon>Micrococcales</taxon>
        <taxon>Microbacteriaceae</taxon>
        <taxon>Leucobacter</taxon>
    </lineage>
</organism>
<keyword evidence="1" id="KW-0472">Membrane</keyword>
<dbReference type="EMBL" id="CP095045">
    <property type="protein sequence ID" value="UOQ57001.1"/>
    <property type="molecule type" value="Genomic_DNA"/>
</dbReference>
<evidence type="ECO:0008006" key="4">
    <source>
        <dbReference type="Google" id="ProtNLM"/>
    </source>
</evidence>
<sequence>MHAGLEAPERAERAAFLKERIYLTFAALAVVLTLGSHGHVEPGDAVVTLLVTVFGTLSAVFTADLISHIVAHGRLMTAAELRHAAVTTFGALGAVALPFVFLGISALGTWPVEHALRAAAAALVASLVAIGWIAVRRIPLSWWQRLVALGAEAALGLGVIALQLLAHG</sequence>
<reference evidence="2 3" key="1">
    <citation type="submission" date="2022-04" db="EMBL/GenBank/DDBJ databases">
        <title>Leucobacter sp. isolated from rhizosphere of garlic.</title>
        <authorList>
            <person name="Won M."/>
            <person name="Lee C.-M."/>
            <person name="Woen H.-Y."/>
            <person name="Kwon S.-W."/>
        </authorList>
    </citation>
    <scope>NUCLEOTIDE SEQUENCE [LARGE SCALE GENOMIC DNA]</scope>
    <source>
        <strain evidence="2 3">H21R-40</strain>
    </source>
</reference>
<feature type="transmembrane region" description="Helical" evidence="1">
    <location>
        <begin position="46"/>
        <end position="71"/>
    </location>
</feature>
<accession>A0ABY4FL67</accession>
<keyword evidence="1" id="KW-0812">Transmembrane</keyword>